<gene>
    <name evidence="3" type="ORF">ACFPFW_08360</name>
</gene>
<evidence type="ECO:0000313" key="3">
    <source>
        <dbReference type="EMBL" id="MFC5068029.1"/>
    </source>
</evidence>
<dbReference type="RefSeq" id="WP_379771437.1">
    <property type="nucleotide sequence ID" value="NZ_JBHSJF010000006.1"/>
</dbReference>
<keyword evidence="4" id="KW-1185">Reference proteome</keyword>
<dbReference type="EMBL" id="JBHSJF010000006">
    <property type="protein sequence ID" value="MFC5068029.1"/>
    <property type="molecule type" value="Genomic_DNA"/>
</dbReference>
<reference evidence="4" key="1">
    <citation type="journal article" date="2019" name="Int. J. Syst. Evol. Microbiol.">
        <title>The Global Catalogue of Microorganisms (GCM) 10K type strain sequencing project: providing services to taxonomists for standard genome sequencing and annotation.</title>
        <authorList>
            <consortium name="The Broad Institute Genomics Platform"/>
            <consortium name="The Broad Institute Genome Sequencing Center for Infectious Disease"/>
            <person name="Wu L."/>
            <person name="Ma J."/>
        </authorList>
    </citation>
    <scope>NUCLEOTIDE SEQUENCE [LARGE SCALE GENOMIC DNA]</scope>
    <source>
        <strain evidence="4">CGMCC 1.16444</strain>
    </source>
</reference>
<organism evidence="3 4">
    <name type="scientific">Flaviflagellibacter deserti</name>
    <dbReference type="NCBI Taxonomy" id="2267266"/>
    <lineage>
        <taxon>Bacteria</taxon>
        <taxon>Pseudomonadati</taxon>
        <taxon>Pseudomonadota</taxon>
        <taxon>Alphaproteobacteria</taxon>
        <taxon>Hyphomicrobiales</taxon>
        <taxon>Flaviflagellibacter</taxon>
    </lineage>
</organism>
<proteinExistence type="predicted"/>
<name>A0ABV9Z0L4_9HYPH</name>
<protein>
    <submittedName>
        <fullName evidence="3">DUF6894 family protein</fullName>
    </submittedName>
</protein>
<feature type="region of interest" description="Disordered" evidence="1">
    <location>
        <begin position="1"/>
        <end position="20"/>
    </location>
</feature>
<evidence type="ECO:0000259" key="2">
    <source>
        <dbReference type="Pfam" id="PF21834"/>
    </source>
</evidence>
<dbReference type="Pfam" id="PF21834">
    <property type="entry name" value="DUF6894"/>
    <property type="match status" value="1"/>
</dbReference>
<evidence type="ECO:0000313" key="4">
    <source>
        <dbReference type="Proteomes" id="UP001595796"/>
    </source>
</evidence>
<feature type="domain" description="DUF6894" evidence="2">
    <location>
        <begin position="4"/>
        <end position="64"/>
    </location>
</feature>
<comment type="caution">
    <text evidence="3">The sequence shown here is derived from an EMBL/GenBank/DDBJ whole genome shotgun (WGS) entry which is preliminary data.</text>
</comment>
<dbReference type="Proteomes" id="UP001595796">
    <property type="component" value="Unassembled WGS sequence"/>
</dbReference>
<dbReference type="InterPro" id="IPR054189">
    <property type="entry name" value="DUF6894"/>
</dbReference>
<sequence length="73" mass="8386">MPTYRFRLSLPPDPEPQEFKDGDEAWRTAVILMGETVRDHDGRLKPRQTLSVEVVGEGERPVLSRSLEATHRE</sequence>
<accession>A0ABV9Z0L4</accession>
<evidence type="ECO:0000256" key="1">
    <source>
        <dbReference type="SAM" id="MobiDB-lite"/>
    </source>
</evidence>